<feature type="compositionally biased region" description="Basic and acidic residues" evidence="8">
    <location>
        <begin position="291"/>
        <end position="301"/>
    </location>
</feature>
<keyword evidence="5 7" id="KW-1133">Transmembrane helix</keyword>
<feature type="transmembrane region" description="Helical" evidence="7">
    <location>
        <begin position="137"/>
        <end position="155"/>
    </location>
</feature>
<evidence type="ECO:0000256" key="4">
    <source>
        <dbReference type="ARBA" id="ARBA00022692"/>
    </source>
</evidence>
<evidence type="ECO:0000313" key="9">
    <source>
        <dbReference type="EMBL" id="SJM58292.1"/>
    </source>
</evidence>
<dbReference type="Proteomes" id="UP000195787">
    <property type="component" value="Unassembled WGS sequence"/>
</dbReference>
<dbReference type="GO" id="GO:0008961">
    <property type="term" value="F:phosphatidylglycerol-prolipoprotein diacylglyceryl transferase activity"/>
    <property type="evidence" value="ECO:0007669"/>
    <property type="project" value="UniProtKB-UniRule"/>
</dbReference>
<comment type="subcellular location">
    <subcellularLocation>
        <location evidence="7">Cell membrane</location>
        <topology evidence="7">Multi-pass membrane protein</topology>
    </subcellularLocation>
</comment>
<gene>
    <name evidence="7" type="primary">lgt</name>
    <name evidence="9" type="ORF">CZ674_06025</name>
</gene>
<dbReference type="NCBIfam" id="TIGR00544">
    <property type="entry name" value="lgt"/>
    <property type="match status" value="1"/>
</dbReference>
<protein>
    <recommendedName>
        <fullName evidence="7">Phosphatidylglycerol--prolipoprotein diacylglyceryl transferase</fullName>
        <ecNumber evidence="7">2.5.1.145</ecNumber>
    </recommendedName>
</protein>
<name>A0A1R4FRD2_9MICO</name>
<reference evidence="9 10" key="1">
    <citation type="submission" date="2017-02" db="EMBL/GenBank/DDBJ databases">
        <authorList>
            <person name="Peterson S.W."/>
        </authorList>
    </citation>
    <scope>NUCLEOTIDE SEQUENCE [LARGE SCALE GENOMIC DNA]</scope>
    <source>
        <strain evidence="9 10">LMG 22410</strain>
    </source>
</reference>
<feature type="region of interest" description="Disordered" evidence="8">
    <location>
        <begin position="285"/>
        <end position="329"/>
    </location>
</feature>
<dbReference type="UniPathway" id="UPA00664"/>
<dbReference type="EC" id="2.5.1.145" evidence="7"/>
<dbReference type="PROSITE" id="PS01311">
    <property type="entry name" value="LGT"/>
    <property type="match status" value="1"/>
</dbReference>
<proteinExistence type="inferred from homology"/>
<keyword evidence="4 7" id="KW-0812">Transmembrane</keyword>
<feature type="compositionally biased region" description="Polar residues" evidence="8">
    <location>
        <begin position="303"/>
        <end position="315"/>
    </location>
</feature>
<feature type="transmembrane region" description="Helical" evidence="7">
    <location>
        <begin position="259"/>
        <end position="276"/>
    </location>
</feature>
<evidence type="ECO:0000256" key="6">
    <source>
        <dbReference type="ARBA" id="ARBA00023136"/>
    </source>
</evidence>
<dbReference type="PANTHER" id="PTHR30589:SF0">
    <property type="entry name" value="PHOSPHATIDYLGLYCEROL--PROLIPOPROTEIN DIACYLGLYCERYL TRANSFERASE"/>
    <property type="match status" value="1"/>
</dbReference>
<dbReference type="AlphaFoldDB" id="A0A1R4FRD2"/>
<accession>A0A1R4FRD2</accession>
<comment type="function">
    <text evidence="7">Catalyzes the transfer of the diacylglyceryl group from phosphatidylglycerol to the sulfhydryl group of the N-terminal cysteine of a prolipoprotein, the first step in the formation of mature lipoproteins.</text>
</comment>
<dbReference type="GO" id="GO:0042158">
    <property type="term" value="P:lipoprotein biosynthetic process"/>
    <property type="evidence" value="ECO:0007669"/>
    <property type="project" value="UniProtKB-UniRule"/>
</dbReference>
<dbReference type="PANTHER" id="PTHR30589">
    <property type="entry name" value="PROLIPOPROTEIN DIACYLGLYCERYL TRANSFERASE"/>
    <property type="match status" value="1"/>
</dbReference>
<feature type="transmembrane region" description="Helical" evidence="7">
    <location>
        <begin position="36"/>
        <end position="55"/>
    </location>
</feature>
<dbReference type="HAMAP" id="MF_01147">
    <property type="entry name" value="Lgt"/>
    <property type="match status" value="1"/>
</dbReference>
<comment type="pathway">
    <text evidence="7">Protein modification; lipoprotein biosynthesis (diacylglyceryl transfer).</text>
</comment>
<dbReference type="OrthoDB" id="871140at2"/>
<keyword evidence="2 7" id="KW-1003">Cell membrane</keyword>
<keyword evidence="9" id="KW-0449">Lipoprotein</keyword>
<organism evidence="9 10">
    <name type="scientific">Agrococcus casei LMG 22410</name>
    <dbReference type="NCBI Taxonomy" id="1255656"/>
    <lineage>
        <taxon>Bacteria</taxon>
        <taxon>Bacillati</taxon>
        <taxon>Actinomycetota</taxon>
        <taxon>Actinomycetes</taxon>
        <taxon>Micrococcales</taxon>
        <taxon>Microbacteriaceae</taxon>
        <taxon>Agrococcus</taxon>
    </lineage>
</organism>
<dbReference type="InterPro" id="IPR001640">
    <property type="entry name" value="Lgt"/>
</dbReference>
<evidence type="ECO:0000313" key="10">
    <source>
        <dbReference type="Proteomes" id="UP000195787"/>
    </source>
</evidence>
<evidence type="ECO:0000256" key="5">
    <source>
        <dbReference type="ARBA" id="ARBA00022989"/>
    </source>
</evidence>
<keyword evidence="10" id="KW-1185">Reference proteome</keyword>
<dbReference type="RefSeq" id="WP_086991644.1">
    <property type="nucleotide sequence ID" value="NZ_FUHU01000026.1"/>
</dbReference>
<keyword evidence="6 7" id="KW-0472">Membrane</keyword>
<evidence type="ECO:0000256" key="1">
    <source>
        <dbReference type="ARBA" id="ARBA00007150"/>
    </source>
</evidence>
<feature type="transmembrane region" description="Helical" evidence="7">
    <location>
        <begin position="67"/>
        <end position="89"/>
    </location>
</feature>
<evidence type="ECO:0000256" key="2">
    <source>
        <dbReference type="ARBA" id="ARBA00022475"/>
    </source>
</evidence>
<dbReference type="GO" id="GO:0005886">
    <property type="term" value="C:plasma membrane"/>
    <property type="evidence" value="ECO:0007669"/>
    <property type="project" value="UniProtKB-SubCell"/>
</dbReference>
<comment type="similarity">
    <text evidence="1 7">Belongs to the Lgt family.</text>
</comment>
<dbReference type="GeneID" id="303172774"/>
<keyword evidence="3 7" id="KW-0808">Transferase</keyword>
<evidence type="ECO:0000256" key="3">
    <source>
        <dbReference type="ARBA" id="ARBA00022679"/>
    </source>
</evidence>
<feature type="transmembrane region" description="Helical" evidence="7">
    <location>
        <begin position="199"/>
        <end position="216"/>
    </location>
</feature>
<keyword evidence="9" id="KW-0328">Glycosyltransferase</keyword>
<feature type="binding site" evidence="7">
    <location>
        <position position="156"/>
    </location>
    <ligand>
        <name>a 1,2-diacyl-sn-glycero-3-phospho-(1'-sn-glycerol)</name>
        <dbReference type="ChEBI" id="CHEBI:64716"/>
    </ligand>
</feature>
<dbReference type="Pfam" id="PF01790">
    <property type="entry name" value="LGT"/>
    <property type="match status" value="1"/>
</dbReference>
<dbReference type="EMBL" id="FUHU01000026">
    <property type="protein sequence ID" value="SJM58292.1"/>
    <property type="molecule type" value="Genomic_DNA"/>
</dbReference>
<evidence type="ECO:0000256" key="7">
    <source>
        <dbReference type="HAMAP-Rule" id="MF_01147"/>
    </source>
</evidence>
<comment type="catalytic activity">
    <reaction evidence="7">
        <text>L-cysteinyl-[prolipoprotein] + a 1,2-diacyl-sn-glycero-3-phospho-(1'-sn-glycerol) = an S-1,2-diacyl-sn-glyceryl-L-cysteinyl-[prolipoprotein] + sn-glycerol 1-phosphate + H(+)</text>
        <dbReference type="Rhea" id="RHEA:56712"/>
        <dbReference type="Rhea" id="RHEA-COMP:14679"/>
        <dbReference type="Rhea" id="RHEA-COMP:14680"/>
        <dbReference type="ChEBI" id="CHEBI:15378"/>
        <dbReference type="ChEBI" id="CHEBI:29950"/>
        <dbReference type="ChEBI" id="CHEBI:57685"/>
        <dbReference type="ChEBI" id="CHEBI:64716"/>
        <dbReference type="ChEBI" id="CHEBI:140658"/>
        <dbReference type="EC" id="2.5.1.145"/>
    </reaction>
</comment>
<sequence>MFTSIPSPDPDWRYLEIPLTWFHDIGLSFFPASFQIHAYALFILAGIVIACWLTGYRLSQRGADGWLVIDVGLWAVLLGIVGARAFHVITHPDDYFGPGIDPLEMLRIWNGGIAIFGALIGGAIGIWLGCRITGLRFSAFADALAPGLLIAQAVGRIGNYFNHELFGAPTTLPWGLQIEAANAAFPIGLPADTLFHPTFLYEVIWNLLGAALILYLDRRRHLQWGKSIALYLIWYGAGRSVWETIRVDPSEVFFGIRTNVWMAFAAIAIGLIIWIVQSRQHKGLEPSPFAADREPGAERVSSDFYSNEDLVTTQTETRRTSAEQPAGTR</sequence>
<feature type="transmembrane region" description="Helical" evidence="7">
    <location>
        <begin position="109"/>
        <end position="130"/>
    </location>
</feature>
<evidence type="ECO:0000256" key="8">
    <source>
        <dbReference type="SAM" id="MobiDB-lite"/>
    </source>
</evidence>